<feature type="disulfide bond" evidence="2">
    <location>
        <begin position="84"/>
        <end position="110"/>
    </location>
</feature>
<feature type="signal peptide" evidence="3">
    <location>
        <begin position="1"/>
        <end position="20"/>
    </location>
</feature>
<dbReference type="InParanoid" id="F6ZUF7"/>
<evidence type="ECO:0000259" key="4">
    <source>
        <dbReference type="PROSITE" id="PS51448"/>
    </source>
</evidence>
<dbReference type="Proteomes" id="UP000008144">
    <property type="component" value="Chromosome 2"/>
</dbReference>
<dbReference type="PROSITE" id="PS51448">
    <property type="entry name" value="P_TREFOIL_2"/>
    <property type="match status" value="2"/>
</dbReference>
<evidence type="ECO:0000313" key="5">
    <source>
        <dbReference type="Ensembl" id="ENSCINP00000021885.2"/>
    </source>
</evidence>
<feature type="disulfide bond" evidence="2">
    <location>
        <begin position="94"/>
        <end position="109"/>
    </location>
</feature>
<dbReference type="InterPro" id="IPR000519">
    <property type="entry name" value="P_trefoil_dom"/>
</dbReference>
<reference evidence="5" key="2">
    <citation type="journal article" date="2008" name="Genome Biol.">
        <title>Improved genome assembly and evidence-based global gene model set for the chordate Ciona intestinalis: new insight into intron and operon populations.</title>
        <authorList>
            <person name="Satou Y."/>
            <person name="Mineta K."/>
            <person name="Ogasawara M."/>
            <person name="Sasakura Y."/>
            <person name="Shoguchi E."/>
            <person name="Ueno K."/>
            <person name="Yamada L."/>
            <person name="Matsumoto J."/>
            <person name="Wasserscheid J."/>
            <person name="Dewar K."/>
            <person name="Wiley G.B."/>
            <person name="Macmil S.L."/>
            <person name="Roe B.A."/>
            <person name="Zeller R.W."/>
            <person name="Hastings K.E."/>
            <person name="Lemaire P."/>
            <person name="Lindquist E."/>
            <person name="Endo T."/>
            <person name="Hotta K."/>
            <person name="Inaba K."/>
        </authorList>
    </citation>
    <scope>NUCLEOTIDE SEQUENCE [LARGE SCALE GENOMIC DNA]</scope>
    <source>
        <strain evidence="5">wild type</strain>
    </source>
</reference>
<comment type="caution">
    <text evidence="2">Lacks conserved residue(s) required for the propagation of feature annotation.</text>
</comment>
<keyword evidence="3" id="KW-0732">Signal</keyword>
<dbReference type="AlphaFoldDB" id="F6ZUF7"/>
<dbReference type="InterPro" id="IPR044913">
    <property type="entry name" value="P_trefoil_dom_sf"/>
</dbReference>
<dbReference type="Gene3D" id="4.10.110.10">
    <property type="entry name" value="Spasmolytic Protein, domain 1"/>
    <property type="match status" value="1"/>
</dbReference>
<proteinExistence type="predicted"/>
<dbReference type="EMBL" id="EAAA01001476">
    <property type="status" value="NOT_ANNOTATED_CDS"/>
    <property type="molecule type" value="Genomic_DNA"/>
</dbReference>
<keyword evidence="1 2" id="KW-1015">Disulfide bond</keyword>
<accession>F6ZUF7</accession>
<dbReference type="Pfam" id="PF00088">
    <property type="entry name" value="Trefoil"/>
    <property type="match status" value="1"/>
</dbReference>
<reference evidence="6" key="1">
    <citation type="journal article" date="2002" name="Science">
        <title>The draft genome of Ciona intestinalis: insights into chordate and vertebrate origins.</title>
        <authorList>
            <person name="Dehal P."/>
            <person name="Satou Y."/>
            <person name="Campbell R.K."/>
            <person name="Chapman J."/>
            <person name="Degnan B."/>
            <person name="De Tomaso A."/>
            <person name="Davidson B."/>
            <person name="Di Gregorio A."/>
            <person name="Gelpke M."/>
            <person name="Goodstein D.M."/>
            <person name="Harafuji N."/>
            <person name="Hastings K.E."/>
            <person name="Ho I."/>
            <person name="Hotta K."/>
            <person name="Huang W."/>
            <person name="Kawashima T."/>
            <person name="Lemaire P."/>
            <person name="Martinez D."/>
            <person name="Meinertzhagen I.A."/>
            <person name="Necula S."/>
            <person name="Nonaka M."/>
            <person name="Putnam N."/>
            <person name="Rash S."/>
            <person name="Saiga H."/>
            <person name="Satake M."/>
            <person name="Terry A."/>
            <person name="Yamada L."/>
            <person name="Wang H.G."/>
            <person name="Awazu S."/>
            <person name="Azumi K."/>
            <person name="Boore J."/>
            <person name="Branno M."/>
            <person name="Chin-Bow S."/>
            <person name="DeSantis R."/>
            <person name="Doyle S."/>
            <person name="Francino P."/>
            <person name="Keys D.N."/>
            <person name="Haga S."/>
            <person name="Hayashi H."/>
            <person name="Hino K."/>
            <person name="Imai K.S."/>
            <person name="Inaba K."/>
            <person name="Kano S."/>
            <person name="Kobayashi K."/>
            <person name="Kobayashi M."/>
            <person name="Lee B.I."/>
            <person name="Makabe K.W."/>
            <person name="Manohar C."/>
            <person name="Matassi G."/>
            <person name="Medina M."/>
            <person name="Mochizuki Y."/>
            <person name="Mount S."/>
            <person name="Morishita T."/>
            <person name="Miura S."/>
            <person name="Nakayama A."/>
            <person name="Nishizaka S."/>
            <person name="Nomoto H."/>
            <person name="Ohta F."/>
            <person name="Oishi K."/>
            <person name="Rigoutsos I."/>
            <person name="Sano M."/>
            <person name="Sasaki A."/>
            <person name="Sasakura Y."/>
            <person name="Shoguchi E."/>
            <person name="Shin-i T."/>
            <person name="Spagnuolo A."/>
            <person name="Stainier D."/>
            <person name="Suzuki M.M."/>
            <person name="Tassy O."/>
            <person name="Takatori N."/>
            <person name="Tokuoka M."/>
            <person name="Yagi K."/>
            <person name="Yoshizaki F."/>
            <person name="Wada S."/>
            <person name="Zhang C."/>
            <person name="Hyatt P.D."/>
            <person name="Larimer F."/>
            <person name="Detter C."/>
            <person name="Doggett N."/>
            <person name="Glavina T."/>
            <person name="Hawkins T."/>
            <person name="Richardson P."/>
            <person name="Lucas S."/>
            <person name="Kohara Y."/>
            <person name="Levine M."/>
            <person name="Satoh N."/>
            <person name="Rokhsar D.S."/>
        </authorList>
    </citation>
    <scope>NUCLEOTIDE SEQUENCE [LARGE SCALE GENOMIC DNA]</scope>
</reference>
<evidence type="ECO:0000256" key="2">
    <source>
        <dbReference type="PROSITE-ProRule" id="PRU00779"/>
    </source>
</evidence>
<dbReference type="HOGENOM" id="CLU_1506691_0_0_1"/>
<name>F6ZUF7_CIOIN</name>
<protein>
    <recommendedName>
        <fullName evidence="4">P-type domain-containing protein</fullName>
    </recommendedName>
</protein>
<dbReference type="Ensembl" id="ENSCINT00000022131.2">
    <property type="protein sequence ID" value="ENSCINP00000021885.2"/>
    <property type="gene ID" value="ENSCING00000011459.2"/>
</dbReference>
<evidence type="ECO:0000256" key="3">
    <source>
        <dbReference type="SAM" id="SignalP"/>
    </source>
</evidence>
<reference evidence="5" key="4">
    <citation type="submission" date="2025-09" db="UniProtKB">
        <authorList>
            <consortium name="Ensembl"/>
        </authorList>
    </citation>
    <scope>IDENTIFICATION</scope>
</reference>
<evidence type="ECO:0000313" key="6">
    <source>
        <dbReference type="Proteomes" id="UP000008144"/>
    </source>
</evidence>
<feature type="domain" description="P-type" evidence="4">
    <location>
        <begin position="24"/>
        <end position="75"/>
    </location>
</feature>
<feature type="chain" id="PRO_5003352649" description="P-type domain-containing protein" evidence="3">
    <location>
        <begin position="21"/>
        <end position="179"/>
    </location>
</feature>
<feature type="domain" description="P-type" evidence="4">
    <location>
        <begin position="82"/>
        <end position="123"/>
    </location>
</feature>
<reference evidence="5" key="3">
    <citation type="submission" date="2025-08" db="UniProtKB">
        <authorList>
            <consortium name="Ensembl"/>
        </authorList>
    </citation>
    <scope>IDENTIFICATION</scope>
</reference>
<organism evidence="5 6">
    <name type="scientific">Ciona intestinalis</name>
    <name type="common">Transparent sea squirt</name>
    <name type="synonym">Ascidia intestinalis</name>
    <dbReference type="NCBI Taxonomy" id="7719"/>
    <lineage>
        <taxon>Eukaryota</taxon>
        <taxon>Metazoa</taxon>
        <taxon>Chordata</taxon>
        <taxon>Tunicata</taxon>
        <taxon>Ascidiacea</taxon>
        <taxon>Phlebobranchia</taxon>
        <taxon>Cionidae</taxon>
        <taxon>Ciona</taxon>
    </lineage>
</organism>
<dbReference type="SUPFAM" id="SSF57492">
    <property type="entry name" value="Trefoil"/>
    <property type="match status" value="1"/>
</dbReference>
<evidence type="ECO:0000256" key="1">
    <source>
        <dbReference type="ARBA" id="ARBA00023157"/>
    </source>
</evidence>
<sequence>MNMWSAYVLVAAMIVRISMAGMSSDCNCWEHVYLRTACSYGGYLDEFTCNAVNCCYDDSTYEMQLRPRPLCYEKRGTCPADEQCLVPGLHRDVCGHRALDRNPCEFRGCCFDQSQYPMCYRPKRDTLHYKFTTTTTIPTTSTARWATTTTRITLPPIITFPTTTRPWTMPTTRFIPATT</sequence>
<keyword evidence="6" id="KW-1185">Reference proteome</keyword>